<evidence type="ECO:0000259" key="4">
    <source>
        <dbReference type="PROSITE" id="PS51186"/>
    </source>
</evidence>
<feature type="compositionally biased region" description="Polar residues" evidence="3">
    <location>
        <begin position="238"/>
        <end position="255"/>
    </location>
</feature>
<dbReference type="PANTHER" id="PTHR47403:SF4">
    <property type="entry name" value="HISTIDINE N-ACETYLTRANSFERASE"/>
    <property type="match status" value="1"/>
</dbReference>
<dbReference type="InterPro" id="IPR056483">
    <property type="entry name" value="Hisat_C"/>
</dbReference>
<dbReference type="PANTHER" id="PTHR47403">
    <property type="entry name" value="LOC100145250 PROTEIN"/>
    <property type="match status" value="1"/>
</dbReference>
<evidence type="ECO:0000313" key="5">
    <source>
        <dbReference type="EMBL" id="AAI58537.1"/>
    </source>
</evidence>
<feature type="region of interest" description="Disordered" evidence="3">
    <location>
        <begin position="236"/>
        <end position="255"/>
    </location>
</feature>
<dbReference type="AlphaFoldDB" id="B0BMR7"/>
<keyword evidence="2" id="KW-0012">Acyltransferase</keyword>
<evidence type="ECO:0000256" key="1">
    <source>
        <dbReference type="ARBA" id="ARBA00022679"/>
    </source>
</evidence>
<dbReference type="Pfam" id="PF24066">
    <property type="entry name" value="Hisat_C"/>
    <property type="match status" value="2"/>
</dbReference>
<dbReference type="SUPFAM" id="SSF55729">
    <property type="entry name" value="Acyl-CoA N-acyltransferases (Nat)"/>
    <property type="match status" value="1"/>
</dbReference>
<reference evidence="5" key="1">
    <citation type="submission" date="2008-01" db="EMBL/GenBank/DDBJ databases">
        <authorList>
            <consortium name="NIH - Xenopus Gene Collection (XGC) project"/>
        </authorList>
    </citation>
    <scope>NUCLEOTIDE SEQUENCE [LARGE SCALE MRNA]</scope>
    <source>
        <tissue evidence="5">Small intestine</tissue>
    </source>
</reference>
<dbReference type="FunFam" id="3.40.630.30:FF:000039">
    <property type="entry name" value="Probable N-acetyltransferase 16"/>
    <property type="match status" value="1"/>
</dbReference>
<keyword evidence="1" id="KW-0808">Transferase</keyword>
<dbReference type="EMBL" id="BC158536">
    <property type="protein sequence ID" value="AAI58537.1"/>
    <property type="molecule type" value="mRNA"/>
</dbReference>
<dbReference type="CDD" id="cd04301">
    <property type="entry name" value="NAT_SF"/>
    <property type="match status" value="1"/>
</dbReference>
<dbReference type="GO" id="GO:0016747">
    <property type="term" value="F:acyltransferase activity, transferring groups other than amino-acyl groups"/>
    <property type="evidence" value="ECO:0007669"/>
    <property type="project" value="InterPro"/>
</dbReference>
<feature type="non-terminal residue" evidence="5">
    <location>
        <position position="1"/>
    </location>
</feature>
<evidence type="ECO:0000256" key="2">
    <source>
        <dbReference type="ARBA" id="ARBA00023315"/>
    </source>
</evidence>
<gene>
    <name evidence="5" type="primary">LOC100145100</name>
</gene>
<organism evidence="5">
    <name type="scientific">Xenopus tropicalis</name>
    <name type="common">Western clawed frog</name>
    <name type="synonym">Silurana tropicalis</name>
    <dbReference type="NCBI Taxonomy" id="8364"/>
    <lineage>
        <taxon>Eukaryota</taxon>
        <taxon>Metazoa</taxon>
        <taxon>Chordata</taxon>
        <taxon>Craniata</taxon>
        <taxon>Vertebrata</taxon>
        <taxon>Euteleostomi</taxon>
        <taxon>Amphibia</taxon>
        <taxon>Batrachia</taxon>
        <taxon>Anura</taxon>
        <taxon>Pipoidea</taxon>
        <taxon>Pipidae</taxon>
        <taxon>Xenopodinae</taxon>
        <taxon>Xenopus</taxon>
        <taxon>Silurana</taxon>
    </lineage>
</organism>
<dbReference type="Gene3D" id="3.40.630.30">
    <property type="match status" value="1"/>
</dbReference>
<sequence>VNTGEAVFAMSRPTPQDIQVRPATARDYEQVMSISEGVYSGVDYLPVRYHEWLEDPKRRMFLAKFDGRVVGFESFVVVDAGVTAVLQGLRVSPRMRGRGVAGIMQQTCIDNLQSNYPDVTRIRLTRLEEPTPSMLSKYRMLHSKAVVSVILPHDQLDHAVKLLKHRVQSAYGRRPLVALTPEEVLSVFENSCTAEGLLPKGLLIQGWLPLSIHRSNLELLLQRGVVWFHSEHSEETSAKTSKSRNTSDAISPSSEFLSLGTPPYSVPLGDGMHRFDIDLFGTDPIAAEAHVLHQLIEGVRLLPTGGGVICFLYAEKSLEAELTHFCQGITPFPLWNKQLVLEQDI</sequence>
<accession>B0BMR7</accession>
<dbReference type="PROSITE" id="PS51186">
    <property type="entry name" value="GNAT"/>
    <property type="match status" value="1"/>
</dbReference>
<name>B0BMR7_XENTR</name>
<proteinExistence type="evidence at transcript level"/>
<protein>
    <submittedName>
        <fullName evidence="5">LOC100145100 protein</fullName>
    </submittedName>
</protein>
<dbReference type="Pfam" id="PF00583">
    <property type="entry name" value="Acetyltransf_1"/>
    <property type="match status" value="1"/>
</dbReference>
<dbReference type="InterPro" id="IPR000182">
    <property type="entry name" value="GNAT_dom"/>
</dbReference>
<evidence type="ECO:0000256" key="3">
    <source>
        <dbReference type="SAM" id="MobiDB-lite"/>
    </source>
</evidence>
<dbReference type="InterPro" id="IPR016181">
    <property type="entry name" value="Acyl_CoA_acyltransferase"/>
</dbReference>
<feature type="domain" description="N-acetyltransferase" evidence="4">
    <location>
        <begin position="18"/>
        <end position="195"/>
    </location>
</feature>